<dbReference type="Proteomes" id="UP000749559">
    <property type="component" value="Unassembled WGS sequence"/>
</dbReference>
<accession>A0A8S4N359</accession>
<keyword evidence="5" id="KW-1015">Disulfide bond</keyword>
<keyword evidence="1 6" id="KW-0645">Protease</keyword>
<evidence type="ECO:0000256" key="4">
    <source>
        <dbReference type="ARBA" id="ARBA00022825"/>
    </source>
</evidence>
<evidence type="ECO:0000313" key="10">
    <source>
        <dbReference type="Proteomes" id="UP000749559"/>
    </source>
</evidence>
<dbReference type="Gene3D" id="2.40.10.10">
    <property type="entry name" value="Trypsin-like serine proteases"/>
    <property type="match status" value="1"/>
</dbReference>
<evidence type="ECO:0000313" key="9">
    <source>
        <dbReference type="EMBL" id="CAH1775264.1"/>
    </source>
</evidence>
<dbReference type="Pfam" id="PF00089">
    <property type="entry name" value="Trypsin"/>
    <property type="match status" value="1"/>
</dbReference>
<reference evidence="9" key="1">
    <citation type="submission" date="2022-03" db="EMBL/GenBank/DDBJ databases">
        <authorList>
            <person name="Martin C."/>
        </authorList>
    </citation>
    <scope>NUCLEOTIDE SEQUENCE</scope>
</reference>
<dbReference type="PANTHER" id="PTHR24252:SF7">
    <property type="entry name" value="HYALIN"/>
    <property type="match status" value="1"/>
</dbReference>
<dbReference type="GO" id="GO:0006508">
    <property type="term" value="P:proteolysis"/>
    <property type="evidence" value="ECO:0007669"/>
    <property type="project" value="UniProtKB-KW"/>
</dbReference>
<dbReference type="InterPro" id="IPR009003">
    <property type="entry name" value="Peptidase_S1_PA"/>
</dbReference>
<evidence type="ECO:0000256" key="5">
    <source>
        <dbReference type="ARBA" id="ARBA00023157"/>
    </source>
</evidence>
<dbReference type="InterPro" id="IPR001314">
    <property type="entry name" value="Peptidase_S1A"/>
</dbReference>
<feature type="chain" id="PRO_5035855941" description="Peptidase S1 domain-containing protein" evidence="7">
    <location>
        <begin position="22"/>
        <end position="490"/>
    </location>
</feature>
<dbReference type="SUPFAM" id="SSF50494">
    <property type="entry name" value="Trypsin-like serine proteases"/>
    <property type="match status" value="1"/>
</dbReference>
<dbReference type="PROSITE" id="PS50240">
    <property type="entry name" value="TRYPSIN_DOM"/>
    <property type="match status" value="1"/>
</dbReference>
<dbReference type="InterPro" id="IPR033116">
    <property type="entry name" value="TRYPSIN_SER"/>
</dbReference>
<sequence length="490" mass="53534">MLQKKLNFVLCIFGLLQNCYSQSYQRTAVLVRSETIPGENLFIRGGISHDIRPGCVENAELSACAIPIRHRRVPIAGESSAPYVWSQGDNYLDWYGAENYQGRFQGQIAAGTPMIWTTDSSSGPIVDIDGYGYTGLNVYGNHYWMLDVDMDCAKTEGNWFEFKVYTDPTSGWEPDITQSMACGGEAGGTRPFASTNHVAQCGKFNMFYYDNYGCIIGEIPTSTPTPLPPDNMCGTQKVVSGNAEASIVGGRPASLGRWPWMISLRYREGHACGANLISPKWAITAAHCLRGATPYGTWGAILRIGEHNRDVLEGIEGDYFIKNIIRHEGYGNGEVEGDNDVALLELTYPVDMASNYINTVCLPQGVGLDEFVGRECWAAGWGSTEGTGNARRLQEVQVPVYSDAECRNHFGADRISRRQICMGMDGASACGGDSGGPLQCLMNGRWLLAGITSWGSPGCAGPSVYMRISEYVDWIYANTGVSLVYTNSIK</sequence>
<gene>
    <name evidence="9" type="ORF">OFUS_LOCUS2590</name>
</gene>
<dbReference type="PROSITE" id="PS00135">
    <property type="entry name" value="TRYPSIN_SER"/>
    <property type="match status" value="1"/>
</dbReference>
<feature type="signal peptide" evidence="7">
    <location>
        <begin position="1"/>
        <end position="21"/>
    </location>
</feature>
<dbReference type="SMART" id="SM00020">
    <property type="entry name" value="Tryp_SPc"/>
    <property type="match status" value="1"/>
</dbReference>
<comment type="caution">
    <text evidence="9">The sequence shown here is derived from an EMBL/GenBank/DDBJ whole genome shotgun (WGS) entry which is preliminary data.</text>
</comment>
<dbReference type="InterPro" id="IPR001254">
    <property type="entry name" value="Trypsin_dom"/>
</dbReference>
<dbReference type="PROSITE" id="PS00134">
    <property type="entry name" value="TRYPSIN_HIS"/>
    <property type="match status" value="1"/>
</dbReference>
<evidence type="ECO:0000256" key="2">
    <source>
        <dbReference type="ARBA" id="ARBA00022729"/>
    </source>
</evidence>
<dbReference type="OrthoDB" id="5918597at2759"/>
<dbReference type="AlphaFoldDB" id="A0A8S4N359"/>
<evidence type="ECO:0000256" key="1">
    <source>
        <dbReference type="ARBA" id="ARBA00022670"/>
    </source>
</evidence>
<keyword evidence="4 6" id="KW-0720">Serine protease</keyword>
<protein>
    <recommendedName>
        <fullName evidence="8">Peptidase S1 domain-containing protein</fullName>
    </recommendedName>
</protein>
<dbReference type="PANTHER" id="PTHR24252">
    <property type="entry name" value="ACROSIN-RELATED"/>
    <property type="match status" value="1"/>
</dbReference>
<dbReference type="CDD" id="cd00190">
    <property type="entry name" value="Tryp_SPc"/>
    <property type="match status" value="1"/>
</dbReference>
<evidence type="ECO:0000256" key="3">
    <source>
        <dbReference type="ARBA" id="ARBA00022801"/>
    </source>
</evidence>
<dbReference type="GO" id="GO:0004252">
    <property type="term" value="F:serine-type endopeptidase activity"/>
    <property type="evidence" value="ECO:0007669"/>
    <property type="project" value="InterPro"/>
</dbReference>
<dbReference type="InterPro" id="IPR043504">
    <property type="entry name" value="Peptidase_S1_PA_chymotrypsin"/>
</dbReference>
<keyword evidence="10" id="KW-1185">Reference proteome</keyword>
<dbReference type="InterPro" id="IPR018114">
    <property type="entry name" value="TRYPSIN_HIS"/>
</dbReference>
<evidence type="ECO:0000259" key="8">
    <source>
        <dbReference type="PROSITE" id="PS50240"/>
    </source>
</evidence>
<dbReference type="PRINTS" id="PR00722">
    <property type="entry name" value="CHYMOTRYPSIN"/>
</dbReference>
<dbReference type="FunFam" id="2.40.10.10:FF:000120">
    <property type="entry name" value="Putative serine protease"/>
    <property type="match status" value="1"/>
</dbReference>
<keyword evidence="2 7" id="KW-0732">Signal</keyword>
<feature type="domain" description="Peptidase S1" evidence="8">
    <location>
        <begin position="247"/>
        <end position="480"/>
    </location>
</feature>
<proteinExistence type="predicted"/>
<keyword evidence="3 6" id="KW-0378">Hydrolase</keyword>
<evidence type="ECO:0000256" key="7">
    <source>
        <dbReference type="SAM" id="SignalP"/>
    </source>
</evidence>
<name>A0A8S4N359_OWEFU</name>
<dbReference type="EMBL" id="CAIIXF020000001">
    <property type="protein sequence ID" value="CAH1775264.1"/>
    <property type="molecule type" value="Genomic_DNA"/>
</dbReference>
<organism evidence="9 10">
    <name type="scientific">Owenia fusiformis</name>
    <name type="common">Polychaete worm</name>
    <dbReference type="NCBI Taxonomy" id="6347"/>
    <lineage>
        <taxon>Eukaryota</taxon>
        <taxon>Metazoa</taxon>
        <taxon>Spiralia</taxon>
        <taxon>Lophotrochozoa</taxon>
        <taxon>Annelida</taxon>
        <taxon>Polychaeta</taxon>
        <taxon>Sedentaria</taxon>
        <taxon>Canalipalpata</taxon>
        <taxon>Sabellida</taxon>
        <taxon>Oweniida</taxon>
        <taxon>Oweniidae</taxon>
        <taxon>Owenia</taxon>
    </lineage>
</organism>
<evidence type="ECO:0000256" key="6">
    <source>
        <dbReference type="RuleBase" id="RU363034"/>
    </source>
</evidence>